<dbReference type="InterPro" id="IPR007867">
    <property type="entry name" value="GMC_OxRtase_C"/>
</dbReference>
<evidence type="ECO:0000256" key="2">
    <source>
        <dbReference type="PIRSR" id="PIRSR000137-2"/>
    </source>
</evidence>
<proteinExistence type="inferred from homology"/>
<dbReference type="SUPFAM" id="SSF51905">
    <property type="entry name" value="FAD/NAD(P)-binding domain"/>
    <property type="match status" value="1"/>
</dbReference>
<name>A0A8K0GHS4_IGNLU</name>
<dbReference type="InterPro" id="IPR000172">
    <property type="entry name" value="GMC_OxRdtase_N"/>
</dbReference>
<evidence type="ECO:0000313" key="7">
    <source>
        <dbReference type="Proteomes" id="UP000801492"/>
    </source>
</evidence>
<reference evidence="6" key="1">
    <citation type="submission" date="2019-08" db="EMBL/GenBank/DDBJ databases">
        <title>The genome of the North American firefly Photinus pyralis.</title>
        <authorList>
            <consortium name="Photinus pyralis genome working group"/>
            <person name="Fallon T.R."/>
            <person name="Sander Lower S.E."/>
            <person name="Weng J.-K."/>
        </authorList>
    </citation>
    <scope>NUCLEOTIDE SEQUENCE</scope>
    <source>
        <strain evidence="6">TRF0915ILg1</strain>
        <tissue evidence="6">Whole body</tissue>
    </source>
</reference>
<dbReference type="EMBL" id="VTPC01001373">
    <property type="protein sequence ID" value="KAF2902187.1"/>
    <property type="molecule type" value="Genomic_DNA"/>
</dbReference>
<dbReference type="PANTHER" id="PTHR11552:SF217">
    <property type="entry name" value="GLUCOSE DEHYDROGENASE [FAD, QUINONE]"/>
    <property type="match status" value="1"/>
</dbReference>
<dbReference type="Gene3D" id="3.50.50.60">
    <property type="entry name" value="FAD/NAD(P)-binding domain"/>
    <property type="match status" value="1"/>
</dbReference>
<evidence type="ECO:0000259" key="5">
    <source>
        <dbReference type="PROSITE" id="PS00624"/>
    </source>
</evidence>
<dbReference type="Pfam" id="PF00732">
    <property type="entry name" value="GMC_oxred_N"/>
    <property type="match status" value="1"/>
</dbReference>
<sequence>MPCNCPVTQPGPTLASTCGGAPFMLFMGLLEVFLRSQCDLEDPCGRPQKPRILPEYDFIIVGGGSAGAVVASRLSEIPEWNVLLIEAGLDEPTGTQVPSMFLNFIGSEIDWGYLTEPEDNACLGETERRCYWPRGKVLGGTSVMNGMMYMRGSQKDYDSWAALGNEGWSYNEVLPYFLKSEDNKQMDSMEQGYHASGGLLTVSQFPYHPPLSRAIVKGGEELGYPTRDLNGPYHAGFSIAQTTNKNGSRMSTARAFLRPFNKHRRNLNILLNSTVTKVIINTTTKTAYGVEVINNGNKQLIYASKEVIVSGGAVNSPQILLLSGIGPKEDLQQVGVPVVHDLPGVGKNLQNHVAFFVNYHINDTNSAPLNWATAMEYLLFRDGLMSGTGISEVTALINSKYADPAGDHPDLQFFFGGFLANCARTGQVGERLDNTSRSIQIIPAVLHPKSRGYIKLRDNNPLSHPLIYARYYSDPDDLKVVVDGIKFALKLAETKALKRYGFQLDRTHVAGCEKFAFGTDDYWECAAKQQTGPENHQAGSCKMGPPSDSMAVVNPLLQVYGIDRLRVMDTSIMPHVTSGNTNAPAIMIAEKGSDMIKSRWLTPEAGFFYTNMPNQRIDRRWGSW</sequence>
<feature type="domain" description="Glucose-methanol-choline oxidoreductase N-terminal" evidence="5">
    <location>
        <begin position="312"/>
        <end position="326"/>
    </location>
</feature>
<feature type="domain" description="Glucose-methanol-choline oxidoreductase N-terminal" evidence="4">
    <location>
        <begin position="135"/>
        <end position="158"/>
    </location>
</feature>
<dbReference type="SUPFAM" id="SSF54373">
    <property type="entry name" value="FAD-linked reductases, C-terminal domain"/>
    <property type="match status" value="1"/>
</dbReference>
<keyword evidence="3" id="KW-0285">Flavoprotein</keyword>
<feature type="binding site" evidence="2">
    <location>
        <position position="275"/>
    </location>
    <ligand>
        <name>FAD</name>
        <dbReference type="ChEBI" id="CHEBI:57692"/>
    </ligand>
</feature>
<evidence type="ECO:0000259" key="4">
    <source>
        <dbReference type="PROSITE" id="PS00623"/>
    </source>
</evidence>
<organism evidence="6 7">
    <name type="scientific">Ignelater luminosus</name>
    <name type="common">Cucubano</name>
    <name type="synonym">Pyrophorus luminosus</name>
    <dbReference type="NCBI Taxonomy" id="2038154"/>
    <lineage>
        <taxon>Eukaryota</taxon>
        <taxon>Metazoa</taxon>
        <taxon>Ecdysozoa</taxon>
        <taxon>Arthropoda</taxon>
        <taxon>Hexapoda</taxon>
        <taxon>Insecta</taxon>
        <taxon>Pterygota</taxon>
        <taxon>Neoptera</taxon>
        <taxon>Endopterygota</taxon>
        <taxon>Coleoptera</taxon>
        <taxon>Polyphaga</taxon>
        <taxon>Elateriformia</taxon>
        <taxon>Elateroidea</taxon>
        <taxon>Elateridae</taxon>
        <taxon>Agrypninae</taxon>
        <taxon>Pyrophorini</taxon>
        <taxon>Ignelater</taxon>
    </lineage>
</organism>
<feature type="binding site" evidence="2">
    <location>
        <position position="141"/>
    </location>
    <ligand>
        <name>FAD</name>
        <dbReference type="ChEBI" id="CHEBI:57692"/>
    </ligand>
</feature>
<evidence type="ECO:0000256" key="3">
    <source>
        <dbReference type="RuleBase" id="RU003968"/>
    </source>
</evidence>
<dbReference type="GO" id="GO:0050660">
    <property type="term" value="F:flavin adenine dinucleotide binding"/>
    <property type="evidence" value="ECO:0007669"/>
    <property type="project" value="InterPro"/>
</dbReference>
<dbReference type="InterPro" id="IPR012132">
    <property type="entry name" value="GMC_OxRdtase"/>
</dbReference>
<comment type="similarity">
    <text evidence="1 3">Belongs to the GMC oxidoreductase family.</text>
</comment>
<comment type="cofactor">
    <cofactor evidence="2">
        <name>FAD</name>
        <dbReference type="ChEBI" id="CHEBI:57692"/>
    </cofactor>
</comment>
<evidence type="ECO:0000313" key="6">
    <source>
        <dbReference type="EMBL" id="KAF2902187.1"/>
    </source>
</evidence>
<protein>
    <recommendedName>
        <fullName evidence="4 5">Glucose-methanol-choline oxidoreductase N-terminal domain-containing protein</fullName>
    </recommendedName>
</protein>
<keyword evidence="7" id="KW-1185">Reference proteome</keyword>
<evidence type="ECO:0000256" key="1">
    <source>
        <dbReference type="ARBA" id="ARBA00010790"/>
    </source>
</evidence>
<dbReference type="AlphaFoldDB" id="A0A8K0GHS4"/>
<dbReference type="Proteomes" id="UP000801492">
    <property type="component" value="Unassembled WGS sequence"/>
</dbReference>
<dbReference type="InterPro" id="IPR036188">
    <property type="entry name" value="FAD/NAD-bd_sf"/>
</dbReference>
<accession>A0A8K0GHS4</accession>
<dbReference type="PROSITE" id="PS00623">
    <property type="entry name" value="GMC_OXRED_1"/>
    <property type="match status" value="1"/>
</dbReference>
<dbReference type="PIRSF" id="PIRSF000137">
    <property type="entry name" value="Alcohol_oxidase"/>
    <property type="match status" value="1"/>
</dbReference>
<gene>
    <name evidence="6" type="ORF">ILUMI_03996</name>
</gene>
<keyword evidence="2 3" id="KW-0274">FAD</keyword>
<dbReference type="PROSITE" id="PS00624">
    <property type="entry name" value="GMC_OXRED_2"/>
    <property type="match status" value="1"/>
</dbReference>
<dbReference type="Pfam" id="PF05199">
    <property type="entry name" value="GMC_oxred_C"/>
    <property type="match status" value="1"/>
</dbReference>
<dbReference type="Gene3D" id="3.30.560.10">
    <property type="entry name" value="Glucose Oxidase, domain 3"/>
    <property type="match status" value="1"/>
</dbReference>
<feature type="binding site" evidence="2">
    <location>
        <position position="137"/>
    </location>
    <ligand>
        <name>FAD</name>
        <dbReference type="ChEBI" id="CHEBI:57692"/>
    </ligand>
</feature>
<dbReference type="OrthoDB" id="269227at2759"/>
<dbReference type="GO" id="GO:0016614">
    <property type="term" value="F:oxidoreductase activity, acting on CH-OH group of donors"/>
    <property type="evidence" value="ECO:0007669"/>
    <property type="project" value="InterPro"/>
</dbReference>
<comment type="caution">
    <text evidence="6">The sequence shown here is derived from an EMBL/GenBank/DDBJ whole genome shotgun (WGS) entry which is preliminary data.</text>
</comment>
<dbReference type="PANTHER" id="PTHR11552">
    <property type="entry name" value="GLUCOSE-METHANOL-CHOLINE GMC OXIDOREDUCTASE"/>
    <property type="match status" value="1"/>
</dbReference>